<dbReference type="GeneID" id="74943355"/>
<proteinExistence type="predicted"/>
<name>A0A9E7R1S8_9EURY</name>
<sequence length="153" mass="16668">MSGQRSEVAAAIAAVRSDERYEVEPSCEDERVIFLNVSQTEAEGFEIEVKISVSKKAVPSELVPVTAVDAPEEATALVDALGREGVFTELVDAVSSVFEVPEETVVEEFEHSLHCTRAWADEPSVSNVLFQARFGGGPDGLRSGRLHADDLWY</sequence>
<reference evidence="1" key="1">
    <citation type="submission" date="2022-09" db="EMBL/GenBank/DDBJ databases">
        <title>Diverse halophilic archaea isolated from saline environments.</title>
        <authorList>
            <person name="Cui H.-L."/>
        </authorList>
    </citation>
    <scope>NUCLEOTIDE SEQUENCE</scope>
    <source>
        <strain evidence="1">ZS-35-S2</strain>
    </source>
</reference>
<keyword evidence="2" id="KW-1185">Reference proteome</keyword>
<dbReference type="AlphaFoldDB" id="A0A9E7R1S8"/>
<accession>A0A9E7R1S8</accession>
<organism evidence="1 2">
    <name type="scientific">Salinirubellus salinus</name>
    <dbReference type="NCBI Taxonomy" id="1364945"/>
    <lineage>
        <taxon>Archaea</taxon>
        <taxon>Methanobacteriati</taxon>
        <taxon>Methanobacteriota</taxon>
        <taxon>Stenosarchaea group</taxon>
        <taxon>Halobacteria</taxon>
        <taxon>Halobacteriales</taxon>
        <taxon>Natronomonadaceae</taxon>
        <taxon>Salinirubellus</taxon>
    </lineage>
</organism>
<dbReference type="RefSeq" id="WP_260592060.1">
    <property type="nucleotide sequence ID" value="NZ_CP104003.1"/>
</dbReference>
<protein>
    <submittedName>
        <fullName evidence="1">Uncharacterized protein</fullName>
    </submittedName>
</protein>
<dbReference type="Proteomes" id="UP001057580">
    <property type="component" value="Chromosome"/>
</dbReference>
<dbReference type="EMBL" id="CP104003">
    <property type="protein sequence ID" value="UWM53065.1"/>
    <property type="molecule type" value="Genomic_DNA"/>
</dbReference>
<evidence type="ECO:0000313" key="1">
    <source>
        <dbReference type="EMBL" id="UWM53065.1"/>
    </source>
</evidence>
<gene>
    <name evidence="1" type="ORF">N0B31_12995</name>
</gene>
<dbReference type="KEGG" id="ssai:N0B31_12995"/>
<evidence type="ECO:0000313" key="2">
    <source>
        <dbReference type="Proteomes" id="UP001057580"/>
    </source>
</evidence>